<dbReference type="GO" id="GO:0016301">
    <property type="term" value="F:kinase activity"/>
    <property type="evidence" value="ECO:0007669"/>
    <property type="project" value="UniProtKB-KW"/>
</dbReference>
<gene>
    <name evidence="1" type="ORF">IAB02_04610</name>
</gene>
<dbReference type="InterPro" id="IPR027417">
    <property type="entry name" value="P-loop_NTPase"/>
</dbReference>
<accession>A0A9D1LAW6</accession>
<dbReference type="Gene3D" id="3.40.50.300">
    <property type="entry name" value="P-loop containing nucleotide triphosphate hydrolases"/>
    <property type="match status" value="1"/>
</dbReference>
<name>A0A9D1LAW6_9FIRM</name>
<protein>
    <submittedName>
        <fullName evidence="1">Cytidylate kinase-like family protein</fullName>
    </submittedName>
</protein>
<dbReference type="EMBL" id="DVMU01000100">
    <property type="protein sequence ID" value="HIU33823.1"/>
    <property type="molecule type" value="Genomic_DNA"/>
</dbReference>
<dbReference type="Pfam" id="PF13189">
    <property type="entry name" value="Cytidylate_kin2"/>
    <property type="match status" value="1"/>
</dbReference>
<evidence type="ECO:0000313" key="1">
    <source>
        <dbReference type="EMBL" id="HIU33823.1"/>
    </source>
</evidence>
<organism evidence="1 2">
    <name type="scientific">Candidatus Pullichristensenella excrementigallinarum</name>
    <dbReference type="NCBI Taxonomy" id="2840907"/>
    <lineage>
        <taxon>Bacteria</taxon>
        <taxon>Bacillati</taxon>
        <taxon>Bacillota</taxon>
        <taxon>Clostridia</taxon>
        <taxon>Candidatus Pullichristensenella</taxon>
    </lineage>
</organism>
<sequence length="195" mass="22140">MRYPIITIGREHGSGGRLIAKQLAANLNIPLYDKKLIDMIAKDSGFAEETIERAQEKKTGSFLYNLYFSMNNLPISDQIFIAQSKVIKKVASEGPCVIVGRCADYVLRDRQDVLNVFVYAPVKDRIHRVQEVYGEISENPESFLKNCDKRRSSYYNFFTDLTWGDPHNHHLMINSNLGLEKAAKIIADIAQGEGR</sequence>
<keyword evidence="1" id="KW-0808">Transferase</keyword>
<comment type="caution">
    <text evidence="1">The sequence shown here is derived from an EMBL/GenBank/DDBJ whole genome shotgun (WGS) entry which is preliminary data.</text>
</comment>
<reference evidence="1" key="1">
    <citation type="submission" date="2020-10" db="EMBL/GenBank/DDBJ databases">
        <authorList>
            <person name="Gilroy R."/>
        </authorList>
    </citation>
    <scope>NUCLEOTIDE SEQUENCE</scope>
    <source>
        <strain evidence="1">ChiHcec3-11533</strain>
    </source>
</reference>
<keyword evidence="1" id="KW-0418">Kinase</keyword>
<reference evidence="1" key="2">
    <citation type="journal article" date="2021" name="PeerJ">
        <title>Extensive microbial diversity within the chicken gut microbiome revealed by metagenomics and culture.</title>
        <authorList>
            <person name="Gilroy R."/>
            <person name="Ravi A."/>
            <person name="Getino M."/>
            <person name="Pursley I."/>
            <person name="Horton D.L."/>
            <person name="Alikhan N.F."/>
            <person name="Baker D."/>
            <person name="Gharbi K."/>
            <person name="Hall N."/>
            <person name="Watson M."/>
            <person name="Adriaenssens E.M."/>
            <person name="Foster-Nyarko E."/>
            <person name="Jarju S."/>
            <person name="Secka A."/>
            <person name="Antonio M."/>
            <person name="Oren A."/>
            <person name="Chaudhuri R.R."/>
            <person name="La Ragione R."/>
            <person name="Hildebrand F."/>
            <person name="Pallen M.J."/>
        </authorList>
    </citation>
    <scope>NUCLEOTIDE SEQUENCE</scope>
    <source>
        <strain evidence="1">ChiHcec3-11533</strain>
    </source>
</reference>
<dbReference type="Proteomes" id="UP000824072">
    <property type="component" value="Unassembled WGS sequence"/>
</dbReference>
<evidence type="ECO:0000313" key="2">
    <source>
        <dbReference type="Proteomes" id="UP000824072"/>
    </source>
</evidence>
<dbReference type="SUPFAM" id="SSF52540">
    <property type="entry name" value="P-loop containing nucleoside triphosphate hydrolases"/>
    <property type="match status" value="1"/>
</dbReference>
<dbReference type="AlphaFoldDB" id="A0A9D1LAW6"/>
<proteinExistence type="predicted"/>